<dbReference type="Proteomes" id="UP001208689">
    <property type="component" value="Chromosome"/>
</dbReference>
<dbReference type="Pfam" id="PF01037">
    <property type="entry name" value="AsnC_trans_reg"/>
    <property type="match status" value="1"/>
</dbReference>
<evidence type="ECO:0000313" key="3">
    <source>
        <dbReference type="Proteomes" id="UP001208689"/>
    </source>
</evidence>
<dbReference type="SUPFAM" id="SSF54909">
    <property type="entry name" value="Dimeric alpha+beta barrel"/>
    <property type="match status" value="1"/>
</dbReference>
<feature type="domain" description="Transcription regulator AsnC/Lrp ligand binding" evidence="1">
    <location>
        <begin position="13"/>
        <end position="78"/>
    </location>
</feature>
<sequence>MGKVLAFTFLQIERQKRNMVKDYLINLPEVKAYYRLTGAYNGLVEIETNDTEEMYALYSEHIDNLDGILETQTQVVIKKFSVR</sequence>
<evidence type="ECO:0000259" key="1">
    <source>
        <dbReference type="Pfam" id="PF01037"/>
    </source>
</evidence>
<organism evidence="2 3">
    <name type="scientific">Candidatus Lokiarchaeum ossiferum</name>
    <dbReference type="NCBI Taxonomy" id="2951803"/>
    <lineage>
        <taxon>Archaea</taxon>
        <taxon>Promethearchaeati</taxon>
        <taxon>Promethearchaeota</taxon>
        <taxon>Promethearchaeia</taxon>
        <taxon>Promethearchaeales</taxon>
        <taxon>Promethearchaeaceae</taxon>
        <taxon>Candidatus Lokiarchaeum</taxon>
    </lineage>
</organism>
<accession>A0ABY6HXX5</accession>
<dbReference type="InterPro" id="IPR011008">
    <property type="entry name" value="Dimeric_a/b-barrel"/>
</dbReference>
<gene>
    <name evidence="2" type="ORF">NEF87_004669</name>
</gene>
<keyword evidence="3" id="KW-1185">Reference proteome</keyword>
<dbReference type="EMBL" id="CP104013">
    <property type="protein sequence ID" value="UYP48384.1"/>
    <property type="molecule type" value="Genomic_DNA"/>
</dbReference>
<protein>
    <recommendedName>
        <fullName evidence="1">Transcription regulator AsnC/Lrp ligand binding domain-containing protein</fullName>
    </recommendedName>
</protein>
<evidence type="ECO:0000313" key="2">
    <source>
        <dbReference type="EMBL" id="UYP48384.1"/>
    </source>
</evidence>
<dbReference type="Gene3D" id="3.30.70.920">
    <property type="match status" value="1"/>
</dbReference>
<name>A0ABY6HXX5_9ARCH</name>
<proteinExistence type="predicted"/>
<reference evidence="2" key="1">
    <citation type="submission" date="2022-09" db="EMBL/GenBank/DDBJ databases">
        <title>Actin cytoskeleton and complex cell architecture in an #Asgard archaeon.</title>
        <authorList>
            <person name="Ponce Toledo R.I."/>
            <person name="Schleper C."/>
            <person name="Rodrigues Oliveira T."/>
            <person name="Wollweber F."/>
            <person name="Xu J."/>
            <person name="Rittmann S."/>
            <person name="Klingl A."/>
            <person name="Pilhofer M."/>
        </authorList>
    </citation>
    <scope>NUCLEOTIDE SEQUENCE</scope>
    <source>
        <strain evidence="2">B-35</strain>
    </source>
</reference>
<dbReference type="InterPro" id="IPR019887">
    <property type="entry name" value="Tscrpt_reg_AsnC/Lrp_C"/>
</dbReference>